<evidence type="ECO:0000256" key="1">
    <source>
        <dbReference type="SAM" id="MobiDB-lite"/>
    </source>
</evidence>
<feature type="region of interest" description="Disordered" evidence="1">
    <location>
        <begin position="109"/>
        <end position="138"/>
    </location>
</feature>
<accession>A0A0P7BDM2</accession>
<name>A0A0P7BDM2_9HYPO</name>
<protein>
    <submittedName>
        <fullName evidence="2">Uncharacterized protein</fullName>
    </submittedName>
</protein>
<dbReference type="OrthoDB" id="5124870at2759"/>
<proteinExistence type="predicted"/>
<gene>
    <name evidence="2" type="ORF">AK830_g8727</name>
</gene>
<organism evidence="2 3">
    <name type="scientific">Neonectria ditissima</name>
    <dbReference type="NCBI Taxonomy" id="78410"/>
    <lineage>
        <taxon>Eukaryota</taxon>
        <taxon>Fungi</taxon>
        <taxon>Dikarya</taxon>
        <taxon>Ascomycota</taxon>
        <taxon>Pezizomycotina</taxon>
        <taxon>Sordariomycetes</taxon>
        <taxon>Hypocreomycetidae</taxon>
        <taxon>Hypocreales</taxon>
        <taxon>Nectriaceae</taxon>
        <taxon>Neonectria</taxon>
    </lineage>
</organism>
<dbReference type="Proteomes" id="UP000050424">
    <property type="component" value="Unassembled WGS sequence"/>
</dbReference>
<dbReference type="AlphaFoldDB" id="A0A0P7BDM2"/>
<comment type="caution">
    <text evidence="2">The sequence shown here is derived from an EMBL/GenBank/DDBJ whole genome shotgun (WGS) entry which is preliminary data.</text>
</comment>
<sequence length="271" mass="30052">MRWGAKPTDTTKVSIEARYIVADRTLAVLGDLKKLRASATQRASAEDIGTFAESRVLFPAAPDWYIGHLCSDAVTTPLLDQADFDAAEPVAFHDEDVTDLDAFYDDMFSDEEAHTGPPSPDFSGSDVDDRDTSRTADDEPMHILATPWSASFPAQLESHLDRAEQRVSADQLIRLQSCIDETDEFHEHMLASIRENKAALNRRQARYRMREAGGDMAGFMKSGGLGSPLVDVVGVDEEWLDDPWDIHVRARQRRKIFHGAGTPPGPPMARV</sequence>
<keyword evidence="3" id="KW-1185">Reference proteome</keyword>
<evidence type="ECO:0000313" key="2">
    <source>
        <dbReference type="EMBL" id="KPM37818.1"/>
    </source>
</evidence>
<dbReference type="EMBL" id="LKCW01000152">
    <property type="protein sequence ID" value="KPM37818.1"/>
    <property type="molecule type" value="Genomic_DNA"/>
</dbReference>
<reference evidence="2 3" key="1">
    <citation type="submission" date="2015-09" db="EMBL/GenBank/DDBJ databases">
        <title>Draft genome of a European isolate of the apple canker pathogen Neonectria ditissima.</title>
        <authorList>
            <person name="Gomez-Cortecero A."/>
            <person name="Harrison R.J."/>
            <person name="Armitage A.D."/>
        </authorList>
    </citation>
    <scope>NUCLEOTIDE SEQUENCE [LARGE SCALE GENOMIC DNA]</scope>
    <source>
        <strain evidence="2 3">R09/05</strain>
    </source>
</reference>
<evidence type="ECO:0000313" key="3">
    <source>
        <dbReference type="Proteomes" id="UP000050424"/>
    </source>
</evidence>